<name>A0AAP0CN78_9ASTR</name>
<feature type="chain" id="PRO_5042850114" description="non-specific serine/threonine protein kinase" evidence="22">
    <location>
        <begin position="24"/>
        <end position="1304"/>
    </location>
</feature>
<feature type="domain" description="Bulb-type lectin" evidence="24">
    <location>
        <begin position="24"/>
        <end position="150"/>
    </location>
</feature>
<dbReference type="PANTHER" id="PTHR27002">
    <property type="entry name" value="RECEPTOR-LIKE SERINE/THREONINE-PROTEIN KINASE SD1-8"/>
    <property type="match status" value="1"/>
</dbReference>
<dbReference type="FunFam" id="3.50.4.10:FF:000002">
    <property type="entry name" value="G-type lectin S-receptor-like serine/threonine-protein kinase"/>
    <property type="match status" value="1"/>
</dbReference>
<keyword evidence="7 21" id="KW-0812">Transmembrane</keyword>
<dbReference type="InterPro" id="IPR003609">
    <property type="entry name" value="Pan_app"/>
</dbReference>
<comment type="catalytic activity">
    <reaction evidence="19">
        <text>L-seryl-[protein] + ATP = O-phospho-L-seryl-[protein] + ADP + H(+)</text>
        <dbReference type="Rhea" id="RHEA:17989"/>
        <dbReference type="Rhea" id="RHEA-COMP:9863"/>
        <dbReference type="Rhea" id="RHEA-COMP:11604"/>
        <dbReference type="ChEBI" id="CHEBI:15378"/>
        <dbReference type="ChEBI" id="CHEBI:29999"/>
        <dbReference type="ChEBI" id="CHEBI:30616"/>
        <dbReference type="ChEBI" id="CHEBI:83421"/>
        <dbReference type="ChEBI" id="CHEBI:456216"/>
        <dbReference type="EC" id="2.7.11.1"/>
    </reaction>
</comment>
<keyword evidence="9" id="KW-0430">Lectin</keyword>
<dbReference type="Pfam" id="PF08276">
    <property type="entry name" value="PAN_2"/>
    <property type="match status" value="1"/>
</dbReference>
<dbReference type="GO" id="GO:0005524">
    <property type="term" value="F:ATP binding"/>
    <property type="evidence" value="ECO:0007669"/>
    <property type="project" value="UniProtKB-KW"/>
</dbReference>
<dbReference type="InterPro" id="IPR022126">
    <property type="entry name" value="S-locus_recpt_kinase"/>
</dbReference>
<dbReference type="SMART" id="SM00473">
    <property type="entry name" value="PAN_AP"/>
    <property type="match status" value="1"/>
</dbReference>
<dbReference type="InterPro" id="IPR001245">
    <property type="entry name" value="Ser-Thr/Tyr_kinase_cat_dom"/>
</dbReference>
<evidence type="ECO:0000256" key="15">
    <source>
        <dbReference type="ARBA" id="ARBA00023157"/>
    </source>
</evidence>
<keyword evidence="5" id="KW-0597">Phosphoprotein</keyword>
<keyword evidence="4" id="KW-0723">Serine/threonine-protein kinase</keyword>
<sequence>MMKPKLIFTFFVVLYALITCTHTADTISANQILKYNETLVSPQQTFELGFFSPPNSTNHYLGIWYNKISTGTVVWVANRNTPLTDTAVELTLTFQGVLILRNATTGNVLWSSVNVNSSATSITNPIAQLLDNGNFIIYEKGDVINQDDLDDATWQSFDFLTDTLLPGMKQGRNFVTGIERQFTSWKSKEDPASGEFSTIHRYPRVPSANSIQRKKQHQQGTSENKFQHDHENINADNEDLELPLFGFSTLHKATNNFSIHNKLGEGGFGPVYKGVLEDWQEIAVKRLAKTSTQGLHEFKNEVISISKLQHRNLVKLLGCCIEGDEKMLIYEYMANKGLDSFIFNETQSKLLDWPARYRIIDGIARGLLYLHQDSRLRIIHRDLKVSNILLDADMNPKISDFGLARTFRGNQTEANTNRVVGTYGYMAPEYAGEGIFSIKSDVYSFGVLVLEIVSGEKNRGFIHKKHPNNLIGHAWGLHNEGSSLQLLSRCLAESVNVSQVLRSIHVGLLCVQRQPEDRPAMTSVIMMLGSDGQLPTPKKPGFYFGKTKKRSYGRSSNNELTITKLNGVLTFNQEGTLTLIDRRNRVIWSSNSSLINNPVANPVAELLDTGNLVIRTENSFEPDEYLWQSFDYPGNTFLPSMKYGIDFAKGLNKYLVSWKSFDDPSIGEYTNRFDPNGFPQILMRRGSEVEYNSGPWNGLRFSGMPNLKPNNIYTFGFVFNEKELYYKYELVSNSVVSRMILSTEGKIQRFIWNERTREWGLYLTGQMDNCDRYGLCGPYGICNINNSPACGCLTGFEPRVPQEWRQADWSNGCVRKTVLSCEGGDGFAKLSGVKVPDTRRGWFNVSMSLDECRNECLRNCSCTAYATLDIRQGSGCLIWFDDLVDIRSYVEESGQDIFVRMAASELDRKAKTKRRVIVILIPVVVSVTVLLGIILFVYRKRKQNKNNGRVVVVRDNNAVNENKNEDLELPLFDFNTIAVATNKFSDDSKLGEGGFGPVYKGILEDGKEIAVKRHSRKSKQGLDEFQNEVKCIAKLQHRNLVKLLGCCIEEEERMLIYEYMPNKSLNSFIFVAGEGKRKSADWSTRYTIIVGIARGLLYLHQDSRLRIIHRDLKASNILLDKDMNPRISDFGLAKILEGSDAKANTRRVMGTYGYMAPEYTIDGIYSTKSDVFSFGVLVLEIVSGKKNRGFRHANHDLNLLGHAWRLYKSGKQLELIDGTIKDLYVPSEVIRSIHIGLLCVQKYPEDRPDMTLVVLMLGSQIPLPTPKQPGFYTERRRPQEGESSSGNHEWSSSNQLSVTHLQPR</sequence>
<accession>A0AAP0CN78</accession>
<feature type="compositionally biased region" description="Low complexity" evidence="20">
    <location>
        <begin position="1281"/>
        <end position="1294"/>
    </location>
</feature>
<dbReference type="GO" id="GO:0048544">
    <property type="term" value="P:recognition of pollen"/>
    <property type="evidence" value="ECO:0007669"/>
    <property type="project" value="InterPro"/>
</dbReference>
<dbReference type="GO" id="GO:0030246">
    <property type="term" value="F:carbohydrate binding"/>
    <property type="evidence" value="ECO:0007669"/>
    <property type="project" value="UniProtKB-KW"/>
</dbReference>
<dbReference type="InterPro" id="IPR011009">
    <property type="entry name" value="Kinase-like_dom_sf"/>
</dbReference>
<dbReference type="FunFam" id="3.30.200.20:FF:000195">
    <property type="entry name" value="G-type lectin S-receptor-like serine/threonine-protein kinase"/>
    <property type="match status" value="2"/>
</dbReference>
<dbReference type="PROSITE" id="PS50011">
    <property type="entry name" value="PROTEIN_KINASE_DOM"/>
    <property type="match status" value="2"/>
</dbReference>
<dbReference type="FunFam" id="1.10.510.10:FF:000060">
    <property type="entry name" value="G-type lectin S-receptor-like serine/threonine-protein kinase"/>
    <property type="match status" value="2"/>
</dbReference>
<reference evidence="26 27" key="1">
    <citation type="submission" date="2024-04" db="EMBL/GenBank/DDBJ databases">
        <title>The reference genome of an endangered Asteraceae, Deinandra increscens subsp. villosa, native to the Central Coast of California.</title>
        <authorList>
            <person name="Guilliams M."/>
            <person name="Hasenstab-Lehman K."/>
            <person name="Meyer R."/>
            <person name="Mcevoy S."/>
        </authorList>
    </citation>
    <scope>NUCLEOTIDE SEQUENCE [LARGE SCALE GENOMIC DNA]</scope>
    <source>
        <tissue evidence="26">Leaf</tissue>
    </source>
</reference>
<evidence type="ECO:0000259" key="25">
    <source>
        <dbReference type="PROSITE" id="PS50948"/>
    </source>
</evidence>
<evidence type="ECO:0000259" key="24">
    <source>
        <dbReference type="PROSITE" id="PS50927"/>
    </source>
</evidence>
<dbReference type="Gene3D" id="1.10.510.10">
    <property type="entry name" value="Transferase(Phosphotransferase) domain 1"/>
    <property type="match status" value="2"/>
</dbReference>
<keyword evidence="12" id="KW-0067">ATP-binding</keyword>
<evidence type="ECO:0000313" key="27">
    <source>
        <dbReference type="Proteomes" id="UP001408789"/>
    </source>
</evidence>
<dbReference type="EC" id="2.7.11.1" evidence="2"/>
<comment type="catalytic activity">
    <reaction evidence="18">
        <text>L-threonyl-[protein] + ATP = O-phospho-L-threonyl-[protein] + ADP + H(+)</text>
        <dbReference type="Rhea" id="RHEA:46608"/>
        <dbReference type="Rhea" id="RHEA-COMP:11060"/>
        <dbReference type="Rhea" id="RHEA-COMP:11605"/>
        <dbReference type="ChEBI" id="CHEBI:15378"/>
        <dbReference type="ChEBI" id="CHEBI:30013"/>
        <dbReference type="ChEBI" id="CHEBI:30616"/>
        <dbReference type="ChEBI" id="CHEBI:61977"/>
        <dbReference type="ChEBI" id="CHEBI:456216"/>
        <dbReference type="EC" id="2.7.11.1"/>
    </reaction>
</comment>
<proteinExistence type="predicted"/>
<dbReference type="Pfam" id="PF12398">
    <property type="entry name" value="DUF3660"/>
    <property type="match status" value="1"/>
</dbReference>
<dbReference type="SMART" id="SM00108">
    <property type="entry name" value="B_lectin"/>
    <property type="match status" value="2"/>
</dbReference>
<evidence type="ECO:0000256" key="13">
    <source>
        <dbReference type="ARBA" id="ARBA00022989"/>
    </source>
</evidence>
<evidence type="ECO:0000256" key="2">
    <source>
        <dbReference type="ARBA" id="ARBA00012513"/>
    </source>
</evidence>
<keyword evidence="16" id="KW-0675">Receptor</keyword>
<feature type="domain" description="Protein kinase" evidence="23">
    <location>
        <begin position="984"/>
        <end position="1271"/>
    </location>
</feature>
<dbReference type="CDD" id="cd00028">
    <property type="entry name" value="B_lectin"/>
    <property type="match status" value="1"/>
</dbReference>
<keyword evidence="8 22" id="KW-0732">Signal</keyword>
<dbReference type="PROSITE" id="PS00108">
    <property type="entry name" value="PROTEIN_KINASE_ST"/>
    <property type="match status" value="2"/>
</dbReference>
<evidence type="ECO:0000256" key="16">
    <source>
        <dbReference type="ARBA" id="ARBA00023170"/>
    </source>
</evidence>
<evidence type="ECO:0000256" key="10">
    <source>
        <dbReference type="ARBA" id="ARBA00022741"/>
    </source>
</evidence>
<dbReference type="PROSITE" id="PS50948">
    <property type="entry name" value="PAN"/>
    <property type="match status" value="1"/>
</dbReference>
<evidence type="ECO:0000256" key="19">
    <source>
        <dbReference type="ARBA" id="ARBA00048679"/>
    </source>
</evidence>
<evidence type="ECO:0000256" key="1">
    <source>
        <dbReference type="ARBA" id="ARBA00004251"/>
    </source>
</evidence>
<evidence type="ECO:0000256" key="22">
    <source>
        <dbReference type="SAM" id="SignalP"/>
    </source>
</evidence>
<feature type="domain" description="Apple" evidence="25">
    <location>
        <begin position="821"/>
        <end position="902"/>
    </location>
</feature>
<dbReference type="InterPro" id="IPR036426">
    <property type="entry name" value="Bulb-type_lectin_dom_sf"/>
</dbReference>
<dbReference type="CDD" id="cd01098">
    <property type="entry name" value="PAN_AP_plant"/>
    <property type="match status" value="1"/>
</dbReference>
<dbReference type="Pfam" id="PF01453">
    <property type="entry name" value="B_lectin"/>
    <property type="match status" value="2"/>
</dbReference>
<feature type="signal peptide" evidence="22">
    <location>
        <begin position="1"/>
        <end position="23"/>
    </location>
</feature>
<feature type="region of interest" description="Disordered" evidence="20">
    <location>
        <begin position="1266"/>
        <end position="1304"/>
    </location>
</feature>
<feature type="domain" description="Bulb-type lectin" evidence="24">
    <location>
        <begin position="501"/>
        <end position="627"/>
    </location>
</feature>
<dbReference type="InterPro" id="IPR000719">
    <property type="entry name" value="Prot_kinase_dom"/>
</dbReference>
<dbReference type="CDD" id="cd14066">
    <property type="entry name" value="STKc_IRAK"/>
    <property type="match status" value="2"/>
</dbReference>
<dbReference type="Gene3D" id="2.90.10.10">
    <property type="entry name" value="Bulb-type lectin domain"/>
    <property type="match status" value="2"/>
</dbReference>
<feature type="transmembrane region" description="Helical" evidence="21">
    <location>
        <begin position="916"/>
        <end position="938"/>
    </location>
</feature>
<evidence type="ECO:0000256" key="3">
    <source>
        <dbReference type="ARBA" id="ARBA00022475"/>
    </source>
</evidence>
<evidence type="ECO:0000256" key="20">
    <source>
        <dbReference type="SAM" id="MobiDB-lite"/>
    </source>
</evidence>
<keyword evidence="6" id="KW-0808">Transferase</keyword>
<dbReference type="SUPFAM" id="SSF56112">
    <property type="entry name" value="Protein kinase-like (PK-like)"/>
    <property type="match status" value="2"/>
</dbReference>
<evidence type="ECO:0000256" key="4">
    <source>
        <dbReference type="ARBA" id="ARBA00022527"/>
    </source>
</evidence>
<dbReference type="Pfam" id="PF11883">
    <property type="entry name" value="DUF3403"/>
    <property type="match status" value="1"/>
</dbReference>
<comment type="subcellular location">
    <subcellularLocation>
        <location evidence="1">Cell membrane</location>
        <topology evidence="1">Single-pass type I membrane protein</topology>
    </subcellularLocation>
</comment>
<keyword evidence="11" id="KW-0418">Kinase</keyword>
<evidence type="ECO:0000256" key="8">
    <source>
        <dbReference type="ARBA" id="ARBA00022729"/>
    </source>
</evidence>
<evidence type="ECO:0000256" key="18">
    <source>
        <dbReference type="ARBA" id="ARBA00047899"/>
    </source>
</evidence>
<evidence type="ECO:0000256" key="5">
    <source>
        <dbReference type="ARBA" id="ARBA00022553"/>
    </source>
</evidence>
<evidence type="ECO:0000259" key="23">
    <source>
        <dbReference type="PROSITE" id="PS50011"/>
    </source>
</evidence>
<comment type="caution">
    <text evidence="26">The sequence shown here is derived from an EMBL/GenBank/DDBJ whole genome shotgun (WGS) entry which is preliminary data.</text>
</comment>
<evidence type="ECO:0000256" key="17">
    <source>
        <dbReference type="ARBA" id="ARBA00023180"/>
    </source>
</evidence>
<evidence type="ECO:0000313" key="26">
    <source>
        <dbReference type="EMBL" id="KAK9056992.1"/>
    </source>
</evidence>
<keyword evidence="15" id="KW-1015">Disulfide bond</keyword>
<dbReference type="Pfam" id="PF07714">
    <property type="entry name" value="PK_Tyr_Ser-Thr"/>
    <property type="match status" value="2"/>
</dbReference>
<evidence type="ECO:0000256" key="12">
    <source>
        <dbReference type="ARBA" id="ARBA00022840"/>
    </source>
</evidence>
<keyword evidence="13 21" id="KW-1133">Transmembrane helix</keyword>
<dbReference type="PANTHER" id="PTHR27002:SF851">
    <property type="entry name" value="G-TYPE LECTIN S-RECEPTOR-LIKE SERINE_THREONINE-PROTEIN KINASE SD1-1"/>
    <property type="match status" value="1"/>
</dbReference>
<dbReference type="SUPFAM" id="SSF51110">
    <property type="entry name" value="alpha-D-mannose-specific plant lectins"/>
    <property type="match status" value="2"/>
</dbReference>
<keyword evidence="27" id="KW-1185">Reference proteome</keyword>
<dbReference type="GO" id="GO:0004674">
    <property type="term" value="F:protein serine/threonine kinase activity"/>
    <property type="evidence" value="ECO:0007669"/>
    <property type="project" value="UniProtKB-KW"/>
</dbReference>
<evidence type="ECO:0000256" key="21">
    <source>
        <dbReference type="SAM" id="Phobius"/>
    </source>
</evidence>
<dbReference type="SMART" id="SM00220">
    <property type="entry name" value="S_TKc"/>
    <property type="match status" value="2"/>
</dbReference>
<feature type="domain" description="Protein kinase" evidence="23">
    <location>
        <begin position="257"/>
        <end position="542"/>
    </location>
</feature>
<keyword evidence="14 21" id="KW-0472">Membrane</keyword>
<dbReference type="InterPro" id="IPR008271">
    <property type="entry name" value="Ser/Thr_kinase_AS"/>
</dbReference>
<evidence type="ECO:0000256" key="14">
    <source>
        <dbReference type="ARBA" id="ARBA00023136"/>
    </source>
</evidence>
<feature type="compositionally biased region" description="Polar residues" evidence="20">
    <location>
        <begin position="1295"/>
        <end position="1304"/>
    </location>
</feature>
<dbReference type="Gene3D" id="3.30.200.20">
    <property type="entry name" value="Phosphorylase Kinase, domain 1"/>
    <property type="match status" value="2"/>
</dbReference>
<dbReference type="InterPro" id="IPR021820">
    <property type="entry name" value="S-locus_recpt_kinase_C"/>
</dbReference>
<gene>
    <name evidence="26" type="ORF">SSX86_024358</name>
</gene>
<keyword evidence="3" id="KW-1003">Cell membrane</keyword>
<dbReference type="Pfam" id="PF00954">
    <property type="entry name" value="S_locus_glycop"/>
    <property type="match status" value="1"/>
</dbReference>
<keyword evidence="10" id="KW-0547">Nucleotide-binding</keyword>
<dbReference type="FunFam" id="2.90.10.10:FF:000009">
    <property type="entry name" value="Receptor-like serine/threonine-protein kinase SD1-8"/>
    <property type="match status" value="1"/>
</dbReference>
<dbReference type="EMBL" id="JBCNJP010000024">
    <property type="protein sequence ID" value="KAK9056992.1"/>
    <property type="molecule type" value="Genomic_DNA"/>
</dbReference>
<dbReference type="InterPro" id="IPR001480">
    <property type="entry name" value="Bulb-type_lectin_dom"/>
</dbReference>
<evidence type="ECO:0000256" key="9">
    <source>
        <dbReference type="ARBA" id="ARBA00022734"/>
    </source>
</evidence>
<organism evidence="26 27">
    <name type="scientific">Deinandra increscens subsp. villosa</name>
    <dbReference type="NCBI Taxonomy" id="3103831"/>
    <lineage>
        <taxon>Eukaryota</taxon>
        <taxon>Viridiplantae</taxon>
        <taxon>Streptophyta</taxon>
        <taxon>Embryophyta</taxon>
        <taxon>Tracheophyta</taxon>
        <taxon>Spermatophyta</taxon>
        <taxon>Magnoliopsida</taxon>
        <taxon>eudicotyledons</taxon>
        <taxon>Gunneridae</taxon>
        <taxon>Pentapetalae</taxon>
        <taxon>asterids</taxon>
        <taxon>campanulids</taxon>
        <taxon>Asterales</taxon>
        <taxon>Asteraceae</taxon>
        <taxon>Asteroideae</taxon>
        <taxon>Heliantheae alliance</taxon>
        <taxon>Madieae</taxon>
        <taxon>Madiinae</taxon>
        <taxon>Deinandra</taxon>
    </lineage>
</organism>
<evidence type="ECO:0000256" key="11">
    <source>
        <dbReference type="ARBA" id="ARBA00022777"/>
    </source>
</evidence>
<dbReference type="Proteomes" id="UP001408789">
    <property type="component" value="Unassembled WGS sequence"/>
</dbReference>
<evidence type="ECO:0000256" key="6">
    <source>
        <dbReference type="ARBA" id="ARBA00022679"/>
    </source>
</evidence>
<protein>
    <recommendedName>
        <fullName evidence="2">non-specific serine/threonine protein kinase</fullName>
        <ecNumber evidence="2">2.7.11.1</ecNumber>
    </recommendedName>
</protein>
<dbReference type="PROSITE" id="PS50927">
    <property type="entry name" value="BULB_LECTIN"/>
    <property type="match status" value="2"/>
</dbReference>
<keyword evidence="17" id="KW-0325">Glycoprotein</keyword>
<dbReference type="InterPro" id="IPR000858">
    <property type="entry name" value="S_locus_glycoprot_dom"/>
</dbReference>
<dbReference type="Gene3D" id="3.50.4.10">
    <property type="entry name" value="Hepatocyte Growth Factor"/>
    <property type="match status" value="1"/>
</dbReference>
<evidence type="ECO:0000256" key="7">
    <source>
        <dbReference type="ARBA" id="ARBA00022692"/>
    </source>
</evidence>
<dbReference type="GO" id="GO:0005886">
    <property type="term" value="C:plasma membrane"/>
    <property type="evidence" value="ECO:0007669"/>
    <property type="project" value="UniProtKB-SubCell"/>
</dbReference>